<accession>A0A921EM03</accession>
<keyword evidence="1" id="KW-0472">Membrane</keyword>
<dbReference type="AlphaFoldDB" id="A0A921EM03"/>
<sequence length="48" mass="5653">MIDVFFILAILVTLIFLIALFAMIYSVWTIYHQTEHTVLHLGKDHHVK</sequence>
<evidence type="ECO:0000313" key="3">
    <source>
        <dbReference type="Proteomes" id="UP000732527"/>
    </source>
</evidence>
<name>A0A921EM03_LACJH</name>
<protein>
    <submittedName>
        <fullName evidence="2">Uncharacterized protein</fullName>
    </submittedName>
</protein>
<keyword evidence="1" id="KW-0812">Transmembrane</keyword>
<proteinExistence type="predicted"/>
<dbReference type="EMBL" id="DYYQ01000047">
    <property type="protein sequence ID" value="HJE50025.1"/>
    <property type="molecule type" value="Genomic_DNA"/>
</dbReference>
<organism evidence="2 3">
    <name type="scientific">Lactobacillus johnsonii</name>
    <dbReference type="NCBI Taxonomy" id="33959"/>
    <lineage>
        <taxon>Bacteria</taxon>
        <taxon>Bacillati</taxon>
        <taxon>Bacillota</taxon>
        <taxon>Bacilli</taxon>
        <taxon>Lactobacillales</taxon>
        <taxon>Lactobacillaceae</taxon>
        <taxon>Lactobacillus</taxon>
    </lineage>
</organism>
<evidence type="ECO:0000313" key="2">
    <source>
        <dbReference type="EMBL" id="HJE50025.1"/>
    </source>
</evidence>
<reference evidence="2" key="1">
    <citation type="journal article" date="2021" name="PeerJ">
        <title>Extensive microbial diversity within the chicken gut microbiome revealed by metagenomics and culture.</title>
        <authorList>
            <person name="Gilroy R."/>
            <person name="Ravi A."/>
            <person name="Getino M."/>
            <person name="Pursley I."/>
            <person name="Horton D.L."/>
            <person name="Alikhan N.F."/>
            <person name="Baker D."/>
            <person name="Gharbi K."/>
            <person name="Hall N."/>
            <person name="Watson M."/>
            <person name="Adriaenssens E.M."/>
            <person name="Foster-Nyarko E."/>
            <person name="Jarju S."/>
            <person name="Secka A."/>
            <person name="Antonio M."/>
            <person name="Oren A."/>
            <person name="Chaudhuri R.R."/>
            <person name="La Ragione R."/>
            <person name="Hildebrand F."/>
            <person name="Pallen M.J."/>
        </authorList>
    </citation>
    <scope>NUCLEOTIDE SEQUENCE</scope>
    <source>
        <strain evidence="2">CHK192-2623</strain>
    </source>
</reference>
<evidence type="ECO:0000256" key="1">
    <source>
        <dbReference type="SAM" id="Phobius"/>
    </source>
</evidence>
<keyword evidence="1" id="KW-1133">Transmembrane helix</keyword>
<feature type="transmembrane region" description="Helical" evidence="1">
    <location>
        <begin position="6"/>
        <end position="31"/>
    </location>
</feature>
<reference evidence="2" key="2">
    <citation type="submission" date="2021-09" db="EMBL/GenBank/DDBJ databases">
        <authorList>
            <person name="Gilroy R."/>
        </authorList>
    </citation>
    <scope>NUCLEOTIDE SEQUENCE</scope>
    <source>
        <strain evidence="2">CHK192-2623</strain>
    </source>
</reference>
<gene>
    <name evidence="2" type="ORF">K8V69_07615</name>
</gene>
<dbReference type="Proteomes" id="UP000732527">
    <property type="component" value="Unassembled WGS sequence"/>
</dbReference>
<comment type="caution">
    <text evidence="2">The sequence shown here is derived from an EMBL/GenBank/DDBJ whole genome shotgun (WGS) entry which is preliminary data.</text>
</comment>